<keyword evidence="11" id="KW-1185">Reference proteome</keyword>
<evidence type="ECO:0000256" key="5">
    <source>
        <dbReference type="ARBA" id="ARBA00022989"/>
    </source>
</evidence>
<feature type="transmembrane region" description="Helical" evidence="8">
    <location>
        <begin position="353"/>
        <end position="374"/>
    </location>
</feature>
<evidence type="ECO:0000256" key="6">
    <source>
        <dbReference type="ARBA" id="ARBA00023136"/>
    </source>
</evidence>
<comment type="subcellular location">
    <subcellularLocation>
        <location evidence="1">Membrane</location>
        <topology evidence="1">Multi-pass membrane protein</topology>
    </subcellularLocation>
</comment>
<dbReference type="InterPro" id="IPR003919">
    <property type="entry name" value="Cell_synth_A"/>
</dbReference>
<evidence type="ECO:0000313" key="10">
    <source>
        <dbReference type="EMBL" id="MBB4661939.1"/>
    </source>
</evidence>
<dbReference type="Gene3D" id="3.90.550.10">
    <property type="entry name" value="Spore Coat Polysaccharide Biosynthesis Protein SpsA, Chain A"/>
    <property type="match status" value="1"/>
</dbReference>
<dbReference type="CDD" id="cd06421">
    <property type="entry name" value="CESA_CelA_like"/>
    <property type="match status" value="1"/>
</dbReference>
<feature type="region of interest" description="Disordered" evidence="7">
    <location>
        <begin position="1"/>
        <end position="34"/>
    </location>
</feature>
<organism evidence="10 11">
    <name type="scientific">Conexibacter arvalis</name>
    <dbReference type="NCBI Taxonomy" id="912552"/>
    <lineage>
        <taxon>Bacteria</taxon>
        <taxon>Bacillati</taxon>
        <taxon>Actinomycetota</taxon>
        <taxon>Thermoleophilia</taxon>
        <taxon>Solirubrobacterales</taxon>
        <taxon>Conexibacteraceae</taxon>
        <taxon>Conexibacter</taxon>
    </lineage>
</organism>
<keyword evidence="3 10" id="KW-0808">Transferase</keyword>
<dbReference type="PRINTS" id="PR01439">
    <property type="entry name" value="CELLSNTHASEA"/>
</dbReference>
<evidence type="ECO:0000256" key="8">
    <source>
        <dbReference type="SAM" id="Phobius"/>
    </source>
</evidence>
<dbReference type="EMBL" id="JACHNU010000001">
    <property type="protein sequence ID" value="MBB4661939.1"/>
    <property type="molecule type" value="Genomic_DNA"/>
</dbReference>
<feature type="domain" description="Glycosyltransferase 2-like" evidence="9">
    <location>
        <begin position="194"/>
        <end position="395"/>
    </location>
</feature>
<dbReference type="PANTHER" id="PTHR43867:SF2">
    <property type="entry name" value="CELLULOSE SYNTHASE CATALYTIC SUBUNIT A [UDP-FORMING]"/>
    <property type="match status" value="1"/>
</dbReference>
<dbReference type="AlphaFoldDB" id="A0A840IAL8"/>
<dbReference type="InterPro" id="IPR050321">
    <property type="entry name" value="Glycosyltr_2/OpgH_subfam"/>
</dbReference>
<proteinExistence type="predicted"/>
<feature type="transmembrane region" description="Helical" evidence="8">
    <location>
        <begin position="394"/>
        <end position="412"/>
    </location>
</feature>
<dbReference type="EC" id="2.4.1.12" evidence="10"/>
<dbReference type="GO" id="GO:0016760">
    <property type="term" value="F:cellulose synthase (UDP-forming) activity"/>
    <property type="evidence" value="ECO:0007669"/>
    <property type="project" value="UniProtKB-EC"/>
</dbReference>
<dbReference type="GO" id="GO:0006011">
    <property type="term" value="P:UDP-alpha-D-glucose metabolic process"/>
    <property type="evidence" value="ECO:0007669"/>
    <property type="project" value="InterPro"/>
</dbReference>
<dbReference type="Proteomes" id="UP000585272">
    <property type="component" value="Unassembled WGS sequence"/>
</dbReference>
<dbReference type="GO" id="GO:0005886">
    <property type="term" value="C:plasma membrane"/>
    <property type="evidence" value="ECO:0007669"/>
    <property type="project" value="TreeGrafter"/>
</dbReference>
<keyword evidence="6 8" id="KW-0472">Membrane</keyword>
<feature type="transmembrane region" description="Helical" evidence="8">
    <location>
        <begin position="47"/>
        <end position="66"/>
    </location>
</feature>
<dbReference type="InterPro" id="IPR029044">
    <property type="entry name" value="Nucleotide-diphossugar_trans"/>
</dbReference>
<feature type="compositionally biased region" description="Low complexity" evidence="7">
    <location>
        <begin position="1"/>
        <end position="26"/>
    </location>
</feature>
<comment type="caution">
    <text evidence="10">The sequence shown here is derived from an EMBL/GenBank/DDBJ whole genome shotgun (WGS) entry which is preliminary data.</text>
</comment>
<sequence>MTSKPTRPAAPAGRAAPPAAPAADPRLNPPPWEAAPPRARHRLRVRLLIALAIPLTLFYFTWLLAPERIGSPVLYAILVAAELFNVAQAVGFWWTCSRERDRQPCAWSGPARPQVDLLVPVYGEPVAVVEPTIAAAVSLPGAEVRVHLLDDGGDDEMRALAQRHGARYVRRPRSTGAKAGNVNDALRDLDAPFVVVLDCDHVPRRDFLTATLGHLQRDRRLAFVQTPQHYANAGRGGVAAAAWSQQALFFGAIARGKDGHDAMFCCGTNVVFRRAALDDAGGFPEESLTEDFELSVHLHERGWRTAYLPRVLADGLGPEDMAAYVGQQYRWARGCLGGIATALRAKLPWRQRAHYLLSGMYFLSGWTLLAYMAFPVVRIATGAQPLAGATADLFLLHFGPYFGLALWMVALAGGGSYRFSAYALQAASAWIHVHASLAALTRRRGSFKVTPKEGDGGRQPRAVAIPLAVVAVLLGAALLGLARDQGPATLNNVAFALLHVCVLMSGVWPALRGSAAVAARDERRSAPVAGHAEEEARAAA</sequence>
<name>A0A840IAL8_9ACTN</name>
<keyword evidence="4 8" id="KW-0812">Transmembrane</keyword>
<gene>
    <name evidence="10" type="ORF">BDZ31_001512</name>
</gene>
<evidence type="ECO:0000259" key="9">
    <source>
        <dbReference type="Pfam" id="PF13632"/>
    </source>
</evidence>
<evidence type="ECO:0000256" key="2">
    <source>
        <dbReference type="ARBA" id="ARBA00022676"/>
    </source>
</evidence>
<keyword evidence="2 10" id="KW-0328">Glycosyltransferase</keyword>
<reference evidence="10 11" key="1">
    <citation type="submission" date="2020-08" db="EMBL/GenBank/DDBJ databases">
        <title>Genomic Encyclopedia of Archaeal and Bacterial Type Strains, Phase II (KMG-II): from individual species to whole genera.</title>
        <authorList>
            <person name="Goeker M."/>
        </authorList>
    </citation>
    <scope>NUCLEOTIDE SEQUENCE [LARGE SCALE GENOMIC DNA]</scope>
    <source>
        <strain evidence="10 11">DSM 23288</strain>
    </source>
</reference>
<dbReference type="PANTHER" id="PTHR43867">
    <property type="entry name" value="CELLULOSE SYNTHASE CATALYTIC SUBUNIT A [UDP-FORMING]"/>
    <property type="match status" value="1"/>
</dbReference>
<dbReference type="Pfam" id="PF13632">
    <property type="entry name" value="Glyco_trans_2_3"/>
    <property type="match status" value="1"/>
</dbReference>
<evidence type="ECO:0000256" key="7">
    <source>
        <dbReference type="SAM" id="MobiDB-lite"/>
    </source>
</evidence>
<accession>A0A840IAL8</accession>
<feature type="transmembrane region" description="Helical" evidence="8">
    <location>
        <begin position="493"/>
        <end position="511"/>
    </location>
</feature>
<feature type="transmembrane region" description="Helical" evidence="8">
    <location>
        <begin position="72"/>
        <end position="94"/>
    </location>
</feature>
<evidence type="ECO:0000256" key="4">
    <source>
        <dbReference type="ARBA" id="ARBA00022692"/>
    </source>
</evidence>
<evidence type="ECO:0000256" key="1">
    <source>
        <dbReference type="ARBA" id="ARBA00004141"/>
    </source>
</evidence>
<evidence type="ECO:0000313" key="11">
    <source>
        <dbReference type="Proteomes" id="UP000585272"/>
    </source>
</evidence>
<feature type="transmembrane region" description="Helical" evidence="8">
    <location>
        <begin position="461"/>
        <end position="481"/>
    </location>
</feature>
<keyword evidence="5 8" id="KW-1133">Transmembrane helix</keyword>
<dbReference type="SUPFAM" id="SSF53448">
    <property type="entry name" value="Nucleotide-diphospho-sugar transferases"/>
    <property type="match status" value="1"/>
</dbReference>
<evidence type="ECO:0000256" key="3">
    <source>
        <dbReference type="ARBA" id="ARBA00022679"/>
    </source>
</evidence>
<dbReference type="InterPro" id="IPR001173">
    <property type="entry name" value="Glyco_trans_2-like"/>
</dbReference>
<dbReference type="RefSeq" id="WP_183340529.1">
    <property type="nucleotide sequence ID" value="NZ_JACHNU010000001.1"/>
</dbReference>
<dbReference type="GO" id="GO:0035438">
    <property type="term" value="F:cyclic-di-GMP binding"/>
    <property type="evidence" value="ECO:0007669"/>
    <property type="project" value="InterPro"/>
</dbReference>
<protein>
    <submittedName>
        <fullName evidence="10">Cellulose synthase (UDP-forming)</fullName>
        <ecNumber evidence="10">2.4.1.12</ecNumber>
    </submittedName>
</protein>